<feature type="compositionally biased region" description="Basic and acidic residues" evidence="1">
    <location>
        <begin position="68"/>
        <end position="77"/>
    </location>
</feature>
<protein>
    <submittedName>
        <fullName evidence="2">Uncharacterized protein</fullName>
    </submittedName>
</protein>
<proteinExistence type="predicted"/>
<sequence>MASLMPYVTAERSTRGVRQERQTVRFRTVEAEIDKGHVKVSTGESRHLTLFIGYGTTDSVRECGKVHAGVSDKKDKPSISGKFSSSSHREQKKNRFDLFYRFELSK</sequence>
<dbReference type="AlphaFoldDB" id="A0AAV4UB31"/>
<evidence type="ECO:0000313" key="2">
    <source>
        <dbReference type="EMBL" id="GIY55004.1"/>
    </source>
</evidence>
<reference evidence="2 3" key="1">
    <citation type="submission" date="2021-06" db="EMBL/GenBank/DDBJ databases">
        <title>Caerostris extrusa draft genome.</title>
        <authorList>
            <person name="Kono N."/>
            <person name="Arakawa K."/>
        </authorList>
    </citation>
    <scope>NUCLEOTIDE SEQUENCE [LARGE SCALE GENOMIC DNA]</scope>
</reference>
<dbReference type="EMBL" id="BPLR01012591">
    <property type="protein sequence ID" value="GIY55004.1"/>
    <property type="molecule type" value="Genomic_DNA"/>
</dbReference>
<gene>
    <name evidence="2" type="ORF">CEXT_352371</name>
</gene>
<keyword evidence="3" id="KW-1185">Reference proteome</keyword>
<evidence type="ECO:0000313" key="3">
    <source>
        <dbReference type="Proteomes" id="UP001054945"/>
    </source>
</evidence>
<accession>A0AAV4UB31</accession>
<dbReference type="Proteomes" id="UP001054945">
    <property type="component" value="Unassembled WGS sequence"/>
</dbReference>
<evidence type="ECO:0000256" key="1">
    <source>
        <dbReference type="SAM" id="MobiDB-lite"/>
    </source>
</evidence>
<feature type="region of interest" description="Disordered" evidence="1">
    <location>
        <begin position="68"/>
        <end position="91"/>
    </location>
</feature>
<comment type="caution">
    <text evidence="2">The sequence shown here is derived from an EMBL/GenBank/DDBJ whole genome shotgun (WGS) entry which is preliminary data.</text>
</comment>
<organism evidence="2 3">
    <name type="scientific">Caerostris extrusa</name>
    <name type="common">Bark spider</name>
    <name type="synonym">Caerostris bankana</name>
    <dbReference type="NCBI Taxonomy" id="172846"/>
    <lineage>
        <taxon>Eukaryota</taxon>
        <taxon>Metazoa</taxon>
        <taxon>Ecdysozoa</taxon>
        <taxon>Arthropoda</taxon>
        <taxon>Chelicerata</taxon>
        <taxon>Arachnida</taxon>
        <taxon>Araneae</taxon>
        <taxon>Araneomorphae</taxon>
        <taxon>Entelegynae</taxon>
        <taxon>Araneoidea</taxon>
        <taxon>Araneidae</taxon>
        <taxon>Caerostris</taxon>
    </lineage>
</organism>
<name>A0AAV4UB31_CAEEX</name>